<evidence type="ECO:0000313" key="6">
    <source>
        <dbReference type="Proteomes" id="UP000583127"/>
    </source>
</evidence>
<feature type="domain" description="SMP-30/Gluconolactonase/LRE-like region" evidence="4">
    <location>
        <begin position="20"/>
        <end position="271"/>
    </location>
</feature>
<comment type="cofactor">
    <cofactor evidence="3">
        <name>Zn(2+)</name>
        <dbReference type="ChEBI" id="CHEBI:29105"/>
    </cofactor>
    <text evidence="3">Binds 1 divalent metal cation per subunit.</text>
</comment>
<feature type="active site" description="Proton donor/acceptor" evidence="2">
    <location>
        <position position="204"/>
    </location>
</feature>
<dbReference type="EMBL" id="JABBFZ010000015">
    <property type="protein sequence ID" value="NML33674.1"/>
    <property type="molecule type" value="Genomic_DNA"/>
</dbReference>
<evidence type="ECO:0000259" key="4">
    <source>
        <dbReference type="Pfam" id="PF08450"/>
    </source>
</evidence>
<keyword evidence="6" id="KW-1185">Reference proteome</keyword>
<protein>
    <submittedName>
        <fullName evidence="5">SMP-30/gluconolactonase/LRE family protein</fullName>
    </submittedName>
</protein>
<evidence type="ECO:0000256" key="3">
    <source>
        <dbReference type="PIRSR" id="PIRSR605511-2"/>
    </source>
</evidence>
<evidence type="ECO:0000256" key="1">
    <source>
        <dbReference type="ARBA" id="ARBA00008853"/>
    </source>
</evidence>
<keyword evidence="3" id="KW-0862">Zinc</keyword>
<dbReference type="PANTHER" id="PTHR10907">
    <property type="entry name" value="REGUCALCIN"/>
    <property type="match status" value="1"/>
</dbReference>
<dbReference type="SUPFAM" id="SSF63829">
    <property type="entry name" value="Calcium-dependent phosphotriesterase"/>
    <property type="match status" value="1"/>
</dbReference>
<organism evidence="5 6">
    <name type="scientific">Paraburkholderia antibiotica</name>
    <dbReference type="NCBI Taxonomy" id="2728839"/>
    <lineage>
        <taxon>Bacteria</taxon>
        <taxon>Pseudomonadati</taxon>
        <taxon>Pseudomonadota</taxon>
        <taxon>Betaproteobacteria</taxon>
        <taxon>Burkholderiales</taxon>
        <taxon>Burkholderiaceae</taxon>
        <taxon>Paraburkholderia</taxon>
    </lineage>
</organism>
<dbReference type="RefSeq" id="WP_169499889.1">
    <property type="nucleotide sequence ID" value="NZ_JABBFZ010000015.1"/>
</dbReference>
<dbReference type="Pfam" id="PF08450">
    <property type="entry name" value="SGL"/>
    <property type="match status" value="1"/>
</dbReference>
<dbReference type="Proteomes" id="UP000583127">
    <property type="component" value="Unassembled WGS sequence"/>
</dbReference>
<feature type="binding site" evidence="3">
    <location>
        <position position="105"/>
    </location>
    <ligand>
        <name>substrate</name>
    </ligand>
</feature>
<reference evidence="5 6" key="1">
    <citation type="submission" date="2020-04" db="EMBL/GenBank/DDBJ databases">
        <title>Paraburkholderia sp. G-4-1-8 isolated from soil.</title>
        <authorList>
            <person name="Dahal R.H."/>
        </authorList>
    </citation>
    <scope>NUCLEOTIDE SEQUENCE [LARGE SCALE GENOMIC DNA]</scope>
    <source>
        <strain evidence="5 6">G-4-1-8</strain>
    </source>
</reference>
<comment type="similarity">
    <text evidence="1">Belongs to the SMP-30/CGR1 family.</text>
</comment>
<evidence type="ECO:0000256" key="2">
    <source>
        <dbReference type="PIRSR" id="PIRSR605511-1"/>
    </source>
</evidence>
<feature type="binding site" evidence="3">
    <location>
        <position position="107"/>
    </location>
    <ligand>
        <name>substrate</name>
    </ligand>
</feature>
<dbReference type="GO" id="GO:0004341">
    <property type="term" value="F:gluconolactonase activity"/>
    <property type="evidence" value="ECO:0007669"/>
    <property type="project" value="TreeGrafter"/>
</dbReference>
<evidence type="ECO:0000313" key="5">
    <source>
        <dbReference type="EMBL" id="NML33674.1"/>
    </source>
</evidence>
<dbReference type="Gene3D" id="2.120.10.30">
    <property type="entry name" value="TolB, C-terminal domain"/>
    <property type="match status" value="1"/>
</dbReference>
<dbReference type="GO" id="GO:0019853">
    <property type="term" value="P:L-ascorbic acid biosynthetic process"/>
    <property type="evidence" value="ECO:0007669"/>
    <property type="project" value="TreeGrafter"/>
</dbReference>
<dbReference type="InterPro" id="IPR013658">
    <property type="entry name" value="SGL"/>
</dbReference>
<keyword evidence="3" id="KW-0479">Metal-binding</keyword>
<dbReference type="GO" id="GO:0005509">
    <property type="term" value="F:calcium ion binding"/>
    <property type="evidence" value="ECO:0007669"/>
    <property type="project" value="TreeGrafter"/>
</dbReference>
<gene>
    <name evidence="5" type="ORF">HHL14_22915</name>
</gene>
<accession>A0A7X9X8X0</accession>
<feature type="binding site" evidence="3">
    <location>
        <position position="22"/>
    </location>
    <ligand>
        <name>a divalent metal cation</name>
        <dbReference type="ChEBI" id="CHEBI:60240"/>
    </ligand>
</feature>
<dbReference type="PRINTS" id="PR01790">
    <property type="entry name" value="SMP30FAMILY"/>
</dbReference>
<dbReference type="InterPro" id="IPR011042">
    <property type="entry name" value="6-blade_b-propeller_TolB-like"/>
</dbReference>
<feature type="binding site" evidence="3">
    <location>
        <position position="204"/>
    </location>
    <ligand>
        <name>a divalent metal cation</name>
        <dbReference type="ChEBI" id="CHEBI:60240"/>
    </ligand>
</feature>
<comment type="caution">
    <text evidence="5">The sequence shown here is derived from an EMBL/GenBank/DDBJ whole genome shotgun (WGS) entry which is preliminary data.</text>
</comment>
<dbReference type="AlphaFoldDB" id="A0A7X9X8X0"/>
<dbReference type="InterPro" id="IPR005511">
    <property type="entry name" value="SMP-30"/>
</dbReference>
<feature type="binding site" evidence="3">
    <location>
        <position position="155"/>
    </location>
    <ligand>
        <name>a divalent metal cation</name>
        <dbReference type="ChEBI" id="CHEBI:60240"/>
    </ligand>
</feature>
<proteinExistence type="inferred from homology"/>
<sequence length="309" mass="33301">MSGGARVQAATLLLDAKCELGEGATWCAKSGRFYWTDIEGERLWRYDPADGRSDSFEMPERLATFALCANPRYLLVGLASHFAFFDFDTGKTQRIVDVEPGMNTRVNDGRCDRQGRFVFGTKDESGQLQKVAGFYRLNHDLSLERLPLPAPAISNSIAFSPDGATLYYCDSPSREIRACDYRADGGIANDRVFTRLTDATGIPDGSTVDADGGLWNAQWGGARVVRYGADGVETERIDVPTSQPSCVAFGGPPSGLAAGSPQLDTLYITSAYAELDAVDRAADTLAGGIFVATLARRGMPEPLFQGAPI</sequence>
<dbReference type="PANTHER" id="PTHR10907:SF47">
    <property type="entry name" value="REGUCALCIN"/>
    <property type="match status" value="1"/>
</dbReference>
<name>A0A7X9X8X0_9BURK</name>